<reference evidence="1 2" key="1">
    <citation type="submission" date="2016-03" db="EMBL/GenBank/DDBJ databases">
        <title>Whole genome sequencing of Grifola frondosa 9006-11.</title>
        <authorList>
            <person name="Min B."/>
            <person name="Park H."/>
            <person name="Kim J.-G."/>
            <person name="Cho H."/>
            <person name="Oh Y.-L."/>
            <person name="Kong W.-S."/>
            <person name="Choi I.-G."/>
        </authorList>
    </citation>
    <scope>NUCLEOTIDE SEQUENCE [LARGE SCALE GENOMIC DNA]</scope>
    <source>
        <strain evidence="1 2">9006-11</strain>
    </source>
</reference>
<gene>
    <name evidence="1" type="ORF">A0H81_02263</name>
</gene>
<sequence length="200" mass="21475">MSQKRKADGGMSGATSKKLRANSANASAMALVNAILANPNGYAISPDPNVVRKSLIDLAAYARFLEEASAISNNAPGPSGGAVPQPMKTKEELEEAAEKIRKAAHSGIKKQMTWKPSCKGGTAKWSYDGICPDPEVFGVLMGLGGPPKFKMKKFPKAEFESLIGDFRASARYSDLYITSNDITVRWSETGEFKFSGTYGK</sequence>
<dbReference type="OrthoDB" id="5370359at2759"/>
<evidence type="ECO:0000313" key="2">
    <source>
        <dbReference type="Proteomes" id="UP000092993"/>
    </source>
</evidence>
<dbReference type="OMA" id="IKKQMTW"/>
<keyword evidence="2" id="KW-1185">Reference proteome</keyword>
<accession>A0A1C7MN58</accession>
<name>A0A1C7MN58_GRIFR</name>
<dbReference type="EMBL" id="LUGG01000002">
    <property type="protein sequence ID" value="OBZ78325.1"/>
    <property type="molecule type" value="Genomic_DNA"/>
</dbReference>
<proteinExistence type="predicted"/>
<protein>
    <submittedName>
        <fullName evidence="1">Uncharacterized protein</fullName>
    </submittedName>
</protein>
<evidence type="ECO:0000313" key="1">
    <source>
        <dbReference type="EMBL" id="OBZ78325.1"/>
    </source>
</evidence>
<dbReference type="Proteomes" id="UP000092993">
    <property type="component" value="Unassembled WGS sequence"/>
</dbReference>
<comment type="caution">
    <text evidence="1">The sequence shown here is derived from an EMBL/GenBank/DDBJ whole genome shotgun (WGS) entry which is preliminary data.</text>
</comment>
<dbReference type="AlphaFoldDB" id="A0A1C7MN58"/>
<organism evidence="1 2">
    <name type="scientific">Grifola frondosa</name>
    <name type="common">Maitake</name>
    <name type="synonym">Polyporus frondosus</name>
    <dbReference type="NCBI Taxonomy" id="5627"/>
    <lineage>
        <taxon>Eukaryota</taxon>
        <taxon>Fungi</taxon>
        <taxon>Dikarya</taxon>
        <taxon>Basidiomycota</taxon>
        <taxon>Agaricomycotina</taxon>
        <taxon>Agaricomycetes</taxon>
        <taxon>Polyporales</taxon>
        <taxon>Grifolaceae</taxon>
        <taxon>Grifola</taxon>
    </lineage>
</organism>